<evidence type="ECO:0000256" key="13">
    <source>
        <dbReference type="SAM" id="SignalP"/>
    </source>
</evidence>
<keyword evidence="16" id="KW-1185">Reference proteome</keyword>
<evidence type="ECO:0000313" key="16">
    <source>
        <dbReference type="Proteomes" id="UP000024635"/>
    </source>
</evidence>
<dbReference type="STRING" id="53326.A0A016UT28"/>
<gene>
    <name evidence="15" type="primary">Acey_s0029.g1986</name>
    <name evidence="15" type="synonym">Acey-H43I07.3</name>
    <name evidence="15" type="ORF">Y032_0029g1986</name>
</gene>
<evidence type="ECO:0000256" key="8">
    <source>
        <dbReference type="ARBA" id="ARBA00022824"/>
    </source>
</evidence>
<dbReference type="OrthoDB" id="3784at2759"/>
<dbReference type="InterPro" id="IPR035518">
    <property type="entry name" value="DPG_synthase"/>
</dbReference>
<comment type="similarity">
    <text evidence="3">Belongs to the glycosyltransferase 2 family.</text>
</comment>
<evidence type="ECO:0000256" key="10">
    <source>
        <dbReference type="ARBA" id="ARBA00022989"/>
    </source>
</evidence>
<proteinExistence type="inferred from homology"/>
<dbReference type="AlphaFoldDB" id="A0A016UT28"/>
<feature type="chain" id="PRO_5001488645" description="dolichyl-phosphate beta-glucosyltransferase" evidence="13">
    <location>
        <begin position="19"/>
        <end position="341"/>
    </location>
</feature>
<evidence type="ECO:0000259" key="14">
    <source>
        <dbReference type="Pfam" id="PF00535"/>
    </source>
</evidence>
<keyword evidence="6" id="KW-0808">Transferase</keyword>
<feature type="domain" description="Glycosyltransferase 2-like" evidence="14">
    <location>
        <begin position="85"/>
        <end position="192"/>
    </location>
</feature>
<comment type="catalytic activity">
    <reaction evidence="12">
        <text>a di-trans,poly-cis-dolichyl phosphate + UDP-alpha-D-glucose = a di-trans,poly-cis-dolichyl beta-D-glucosyl phosphate + UDP</text>
        <dbReference type="Rhea" id="RHEA:15401"/>
        <dbReference type="Rhea" id="RHEA-COMP:19498"/>
        <dbReference type="Rhea" id="RHEA-COMP:19502"/>
        <dbReference type="ChEBI" id="CHEBI:57525"/>
        <dbReference type="ChEBI" id="CHEBI:57683"/>
        <dbReference type="ChEBI" id="CHEBI:58223"/>
        <dbReference type="ChEBI" id="CHEBI:58885"/>
        <dbReference type="EC" id="2.4.1.117"/>
    </reaction>
    <physiologicalReaction direction="left-to-right" evidence="12">
        <dbReference type="Rhea" id="RHEA:15402"/>
    </physiologicalReaction>
</comment>
<sequence length="341" mass="38657">MLLSVLFGLLTFENLCLCGFTIATMACGGLFLLSSIVPWPKRKRGDFIASTNSYEEKGEGTRLTNLLRENPQDRPCFTDSSVYLSVVVPAMNEQERLPKMLDECLEYLVERRKNEDDFTFEVLVVDDGSTDRTADIGVEYGRKHNGVVRVIKLEKNLGKGGAVRSGVLHSSGKLILFADADGATKFSDIERLEKGLLRMSGGPPVDESFPAVIVGSRAHLEAEAVATRSFFRTILMHGFHLLVWLFSSRTVRDTQCGFKLFTRASAARVFPVLHVERWAFDVELIYLCEKWRIPVLEVSVTWHEVEGSKIVPVWSWLQMGRDLILIWFRYRVGIWTDEVQE</sequence>
<reference evidence="16" key="1">
    <citation type="journal article" date="2015" name="Nat. Genet.">
        <title>The genome and transcriptome of the zoonotic hookworm Ancylostoma ceylanicum identify infection-specific gene families.</title>
        <authorList>
            <person name="Schwarz E.M."/>
            <person name="Hu Y."/>
            <person name="Antoshechkin I."/>
            <person name="Miller M.M."/>
            <person name="Sternberg P.W."/>
            <person name="Aroian R.V."/>
        </authorList>
    </citation>
    <scope>NUCLEOTIDE SEQUENCE</scope>
    <source>
        <strain evidence="16">HY135</strain>
    </source>
</reference>
<dbReference type="InterPro" id="IPR029044">
    <property type="entry name" value="Nucleotide-diphossugar_trans"/>
</dbReference>
<evidence type="ECO:0000256" key="1">
    <source>
        <dbReference type="ARBA" id="ARBA00004389"/>
    </source>
</evidence>
<name>A0A016UT28_9BILA</name>
<evidence type="ECO:0000256" key="4">
    <source>
        <dbReference type="ARBA" id="ARBA00012583"/>
    </source>
</evidence>
<dbReference type="Proteomes" id="UP000024635">
    <property type="component" value="Unassembled WGS sequence"/>
</dbReference>
<dbReference type="InterPro" id="IPR001173">
    <property type="entry name" value="Glyco_trans_2-like"/>
</dbReference>
<keyword evidence="8" id="KW-0256">Endoplasmic reticulum</keyword>
<evidence type="ECO:0000256" key="6">
    <source>
        <dbReference type="ARBA" id="ARBA00022679"/>
    </source>
</evidence>
<comment type="caution">
    <text evidence="15">The sequence shown here is derived from an EMBL/GenBank/DDBJ whole genome shotgun (WGS) entry which is preliminary data.</text>
</comment>
<evidence type="ECO:0000256" key="2">
    <source>
        <dbReference type="ARBA" id="ARBA00004922"/>
    </source>
</evidence>
<evidence type="ECO:0000313" key="15">
    <source>
        <dbReference type="EMBL" id="EYC17977.1"/>
    </source>
</evidence>
<dbReference type="GO" id="GO:0006487">
    <property type="term" value="P:protein N-linked glycosylation"/>
    <property type="evidence" value="ECO:0007669"/>
    <property type="project" value="TreeGrafter"/>
</dbReference>
<keyword evidence="11" id="KW-0472">Membrane</keyword>
<protein>
    <recommendedName>
        <fullName evidence="4">dolichyl-phosphate beta-glucosyltransferase</fullName>
        <ecNumber evidence="4">2.4.1.117</ecNumber>
    </recommendedName>
</protein>
<evidence type="ECO:0000256" key="12">
    <source>
        <dbReference type="ARBA" id="ARBA00045097"/>
    </source>
</evidence>
<dbReference type="Gene3D" id="3.90.550.10">
    <property type="entry name" value="Spore Coat Polysaccharide Biosynthesis Protein SpsA, Chain A"/>
    <property type="match status" value="1"/>
</dbReference>
<dbReference type="GO" id="GO:0005789">
    <property type="term" value="C:endoplasmic reticulum membrane"/>
    <property type="evidence" value="ECO:0007669"/>
    <property type="project" value="UniProtKB-SubCell"/>
</dbReference>
<evidence type="ECO:0000256" key="9">
    <source>
        <dbReference type="ARBA" id="ARBA00022968"/>
    </source>
</evidence>
<dbReference type="CDD" id="cd04188">
    <property type="entry name" value="DPG_synthase"/>
    <property type="match status" value="1"/>
</dbReference>
<evidence type="ECO:0000256" key="3">
    <source>
        <dbReference type="ARBA" id="ARBA00006739"/>
    </source>
</evidence>
<accession>A0A016UT28</accession>
<dbReference type="EC" id="2.4.1.117" evidence="4"/>
<comment type="pathway">
    <text evidence="2">Protein modification; protein glycosylation.</text>
</comment>
<dbReference type="PANTHER" id="PTHR10859:SF91">
    <property type="entry name" value="DOLICHYL-PHOSPHATE BETA-GLUCOSYLTRANSFERASE"/>
    <property type="match status" value="1"/>
</dbReference>
<evidence type="ECO:0000256" key="11">
    <source>
        <dbReference type="ARBA" id="ARBA00023136"/>
    </source>
</evidence>
<organism evidence="15 16">
    <name type="scientific">Ancylostoma ceylanicum</name>
    <dbReference type="NCBI Taxonomy" id="53326"/>
    <lineage>
        <taxon>Eukaryota</taxon>
        <taxon>Metazoa</taxon>
        <taxon>Ecdysozoa</taxon>
        <taxon>Nematoda</taxon>
        <taxon>Chromadorea</taxon>
        <taxon>Rhabditida</taxon>
        <taxon>Rhabditina</taxon>
        <taxon>Rhabditomorpha</taxon>
        <taxon>Strongyloidea</taxon>
        <taxon>Ancylostomatidae</taxon>
        <taxon>Ancylostomatinae</taxon>
        <taxon>Ancylostoma</taxon>
    </lineage>
</organism>
<keyword evidence="13" id="KW-0732">Signal</keyword>
<dbReference type="PANTHER" id="PTHR10859">
    <property type="entry name" value="GLYCOSYL TRANSFERASE"/>
    <property type="match status" value="1"/>
</dbReference>
<keyword evidence="10" id="KW-1133">Transmembrane helix</keyword>
<evidence type="ECO:0000256" key="7">
    <source>
        <dbReference type="ARBA" id="ARBA00022692"/>
    </source>
</evidence>
<comment type="subcellular location">
    <subcellularLocation>
        <location evidence="1">Endoplasmic reticulum membrane</location>
        <topology evidence="1">Single-pass membrane protein</topology>
    </subcellularLocation>
</comment>
<evidence type="ECO:0000256" key="5">
    <source>
        <dbReference type="ARBA" id="ARBA00022676"/>
    </source>
</evidence>
<keyword evidence="5" id="KW-0328">Glycosyltransferase</keyword>
<dbReference type="Pfam" id="PF00535">
    <property type="entry name" value="Glycos_transf_2"/>
    <property type="match status" value="1"/>
</dbReference>
<keyword evidence="9" id="KW-0735">Signal-anchor</keyword>
<dbReference type="SUPFAM" id="SSF53448">
    <property type="entry name" value="Nucleotide-diphospho-sugar transferases"/>
    <property type="match status" value="1"/>
</dbReference>
<dbReference type="EMBL" id="JARK01001365">
    <property type="protein sequence ID" value="EYC17977.1"/>
    <property type="molecule type" value="Genomic_DNA"/>
</dbReference>
<dbReference type="GO" id="GO:0004581">
    <property type="term" value="F:dolichyl-phosphate beta-glucosyltransferase activity"/>
    <property type="evidence" value="ECO:0007669"/>
    <property type="project" value="UniProtKB-EC"/>
</dbReference>
<keyword evidence="7" id="KW-0812">Transmembrane</keyword>
<feature type="signal peptide" evidence="13">
    <location>
        <begin position="1"/>
        <end position="18"/>
    </location>
</feature>